<proteinExistence type="predicted"/>
<evidence type="ECO:0000256" key="1">
    <source>
        <dbReference type="SAM" id="MobiDB-lite"/>
    </source>
</evidence>
<evidence type="ECO:0000313" key="2">
    <source>
        <dbReference type="EMBL" id="OWM81071.1"/>
    </source>
</evidence>
<accession>A0A218X973</accession>
<protein>
    <submittedName>
        <fullName evidence="2">Uncharacterized protein</fullName>
    </submittedName>
</protein>
<organism evidence="2 3">
    <name type="scientific">Punica granatum</name>
    <name type="common">Pomegranate</name>
    <dbReference type="NCBI Taxonomy" id="22663"/>
    <lineage>
        <taxon>Eukaryota</taxon>
        <taxon>Viridiplantae</taxon>
        <taxon>Streptophyta</taxon>
        <taxon>Embryophyta</taxon>
        <taxon>Tracheophyta</taxon>
        <taxon>Spermatophyta</taxon>
        <taxon>Magnoliopsida</taxon>
        <taxon>eudicotyledons</taxon>
        <taxon>Gunneridae</taxon>
        <taxon>Pentapetalae</taxon>
        <taxon>rosids</taxon>
        <taxon>malvids</taxon>
        <taxon>Myrtales</taxon>
        <taxon>Lythraceae</taxon>
        <taxon>Punica</taxon>
    </lineage>
</organism>
<feature type="region of interest" description="Disordered" evidence="1">
    <location>
        <begin position="1"/>
        <end position="62"/>
    </location>
</feature>
<dbReference type="Proteomes" id="UP000197138">
    <property type="component" value="Unassembled WGS sequence"/>
</dbReference>
<dbReference type="EMBL" id="MTKT01002214">
    <property type="protein sequence ID" value="OWM81071.1"/>
    <property type="molecule type" value="Genomic_DNA"/>
</dbReference>
<gene>
    <name evidence="2" type="ORF">CDL15_Pgr007102</name>
</gene>
<sequence>MKGRWTGGHLPAIMRVSPRADGVKRITQANRERSRNGSSLRRESPSRESEKEDERFQAETQVAGADNCTIVRYGKRGGEPYGGEL</sequence>
<dbReference type="AlphaFoldDB" id="A0A218X973"/>
<feature type="compositionally biased region" description="Basic and acidic residues" evidence="1">
    <location>
        <begin position="30"/>
        <end position="57"/>
    </location>
</feature>
<evidence type="ECO:0000313" key="3">
    <source>
        <dbReference type="Proteomes" id="UP000197138"/>
    </source>
</evidence>
<comment type="caution">
    <text evidence="2">The sequence shown here is derived from an EMBL/GenBank/DDBJ whole genome shotgun (WGS) entry which is preliminary data.</text>
</comment>
<reference evidence="3" key="1">
    <citation type="journal article" date="2017" name="Plant J.">
        <title>The pomegranate (Punica granatum L.) genome and the genomics of punicalagin biosynthesis.</title>
        <authorList>
            <person name="Qin G."/>
            <person name="Xu C."/>
            <person name="Ming R."/>
            <person name="Tang H."/>
            <person name="Guyot R."/>
            <person name="Kramer E.M."/>
            <person name="Hu Y."/>
            <person name="Yi X."/>
            <person name="Qi Y."/>
            <person name="Xu X."/>
            <person name="Gao Z."/>
            <person name="Pan H."/>
            <person name="Jian J."/>
            <person name="Tian Y."/>
            <person name="Yue Z."/>
            <person name="Xu Y."/>
        </authorList>
    </citation>
    <scope>NUCLEOTIDE SEQUENCE [LARGE SCALE GENOMIC DNA]</scope>
    <source>
        <strain evidence="3">cv. Dabenzi</strain>
    </source>
</reference>
<name>A0A218X973_PUNGR</name>